<name>A0AAD9XWY5_COLKA</name>
<dbReference type="InterPro" id="IPR034704">
    <property type="entry name" value="Ribosomal_bL28/bL31-like_sf"/>
</dbReference>
<dbReference type="Gene3D" id="2.30.170.40">
    <property type="entry name" value="Ribosomal protein L28/L24"/>
    <property type="match status" value="1"/>
</dbReference>
<evidence type="ECO:0000256" key="3">
    <source>
        <dbReference type="ARBA" id="ARBA00023274"/>
    </source>
</evidence>
<dbReference type="Proteomes" id="UP001281614">
    <property type="component" value="Unassembled WGS sequence"/>
</dbReference>
<comment type="caution">
    <text evidence="4">The sequence shown here is derived from an EMBL/GenBank/DDBJ whole genome shotgun (WGS) entry which is preliminary data.</text>
</comment>
<comment type="similarity">
    <text evidence="1">Belongs to the bacterial ribosomal protein bL28 family.</text>
</comment>
<accession>A0AAD9XWY5</accession>
<dbReference type="Pfam" id="PF00830">
    <property type="entry name" value="Ribosomal_L28"/>
    <property type="match status" value="1"/>
</dbReference>
<dbReference type="AlphaFoldDB" id="A0AAD9XWY5"/>
<evidence type="ECO:0000256" key="1">
    <source>
        <dbReference type="ARBA" id="ARBA00008760"/>
    </source>
</evidence>
<dbReference type="EMBL" id="VYYT01000765">
    <property type="protein sequence ID" value="KAK2729756.1"/>
    <property type="molecule type" value="Genomic_DNA"/>
</dbReference>
<organism evidence="4 5">
    <name type="scientific">Colletotrichum kahawae</name>
    <name type="common">Coffee berry disease fungus</name>
    <dbReference type="NCBI Taxonomy" id="34407"/>
    <lineage>
        <taxon>Eukaryota</taxon>
        <taxon>Fungi</taxon>
        <taxon>Dikarya</taxon>
        <taxon>Ascomycota</taxon>
        <taxon>Pezizomycotina</taxon>
        <taxon>Sordariomycetes</taxon>
        <taxon>Hypocreomycetidae</taxon>
        <taxon>Glomerellales</taxon>
        <taxon>Glomerellaceae</taxon>
        <taxon>Colletotrichum</taxon>
        <taxon>Colletotrichum gloeosporioides species complex</taxon>
    </lineage>
</organism>
<keyword evidence="2 4" id="KW-0689">Ribosomal protein</keyword>
<dbReference type="SUPFAM" id="SSF143800">
    <property type="entry name" value="L28p-like"/>
    <property type="match status" value="1"/>
</dbReference>
<gene>
    <name evidence="4" type="ORF">CKAH01_10058</name>
</gene>
<dbReference type="PANTHER" id="PTHR13528">
    <property type="entry name" value="39S RIBOSOMAL PROTEIN L28, MITOCHONDRIAL"/>
    <property type="match status" value="1"/>
</dbReference>
<keyword evidence="3" id="KW-0687">Ribonucleoprotein</keyword>
<evidence type="ECO:0000256" key="2">
    <source>
        <dbReference type="ARBA" id="ARBA00022980"/>
    </source>
</evidence>
<reference evidence="4" key="1">
    <citation type="submission" date="2023-02" db="EMBL/GenBank/DDBJ databases">
        <title>Colletotrichum kahawae CIFC_Que2 genome sequencing and assembly.</title>
        <authorList>
            <person name="Baroncelli R."/>
        </authorList>
    </citation>
    <scope>NUCLEOTIDE SEQUENCE</scope>
    <source>
        <strain evidence="4">CIFC_Que2</strain>
    </source>
</reference>
<proteinExistence type="inferred from homology"/>
<dbReference type="GO" id="GO:0005762">
    <property type="term" value="C:mitochondrial large ribosomal subunit"/>
    <property type="evidence" value="ECO:0007669"/>
    <property type="project" value="TreeGrafter"/>
</dbReference>
<keyword evidence="5" id="KW-1185">Reference proteome</keyword>
<evidence type="ECO:0000313" key="5">
    <source>
        <dbReference type="Proteomes" id="UP001281614"/>
    </source>
</evidence>
<protein>
    <submittedName>
        <fullName evidence="4">54s ribosomal protein l24</fullName>
    </submittedName>
</protein>
<evidence type="ECO:0000313" key="4">
    <source>
        <dbReference type="EMBL" id="KAK2729756.1"/>
    </source>
</evidence>
<dbReference type="PANTHER" id="PTHR13528:SF2">
    <property type="entry name" value="LARGE RIBOSOMAL SUBUNIT PROTEIN BL28M"/>
    <property type="match status" value="1"/>
</dbReference>
<dbReference type="InterPro" id="IPR026569">
    <property type="entry name" value="Ribosomal_bL28"/>
</dbReference>
<dbReference type="InterPro" id="IPR037147">
    <property type="entry name" value="Ribosomal_bL28_sf"/>
</dbReference>
<dbReference type="GO" id="GO:0003735">
    <property type="term" value="F:structural constituent of ribosome"/>
    <property type="evidence" value="ECO:0007669"/>
    <property type="project" value="InterPro"/>
</dbReference>
<sequence>MRGLSILRPGLTTSIPIRTPAALLTPPTLRHSSSSSTPPTLTETIPVIPIKNLPSDALPPYPFGPRLIYKQSNNGLYGSARIRVGHNVAPKHHQVSPRKWRPNVHRRRLWSDALGAWVRTRLTIRVLRTIRKEGGLDAYVTKTKTARVKELGPSGWKLRWMIVNSAAWRESVGGPERERLGVTQDTLTPSDGAPVPDYSALIPIRNWAAIHAGRFGEDPNKLYHGRMEHIGREEELRMLEADGFALGEEAQEEKALDEAYEEVHIEGQEAGPSDKTI</sequence>